<evidence type="ECO:0000259" key="3">
    <source>
        <dbReference type="PROSITE" id="PS50089"/>
    </source>
</evidence>
<protein>
    <recommendedName>
        <fullName evidence="3">RING-type domain-containing protein</fullName>
    </recommendedName>
</protein>
<gene>
    <name evidence="4" type="ORF">K452DRAFT_339469</name>
</gene>
<keyword evidence="1" id="KW-0479">Metal-binding</keyword>
<dbReference type="PANTHER" id="PTHR23041:SF78">
    <property type="entry name" value="E3 UBIQUITIN-PROTEIN LIGASE RNF4"/>
    <property type="match status" value="1"/>
</dbReference>
<dbReference type="Pfam" id="PF13639">
    <property type="entry name" value="zf-RING_2"/>
    <property type="match status" value="1"/>
</dbReference>
<evidence type="ECO:0000256" key="1">
    <source>
        <dbReference type="PROSITE-ProRule" id="PRU00175"/>
    </source>
</evidence>
<dbReference type="SUPFAM" id="SSF57850">
    <property type="entry name" value="RING/U-box"/>
    <property type="match status" value="1"/>
</dbReference>
<evidence type="ECO:0000313" key="5">
    <source>
        <dbReference type="Proteomes" id="UP000799438"/>
    </source>
</evidence>
<dbReference type="RefSeq" id="XP_033393548.1">
    <property type="nucleotide sequence ID" value="XM_033545303.1"/>
</dbReference>
<reference evidence="4" key="1">
    <citation type="journal article" date="2020" name="Stud. Mycol.">
        <title>101 Dothideomycetes genomes: a test case for predicting lifestyles and emergence of pathogens.</title>
        <authorList>
            <person name="Haridas S."/>
            <person name="Albert R."/>
            <person name="Binder M."/>
            <person name="Bloem J."/>
            <person name="Labutti K."/>
            <person name="Salamov A."/>
            <person name="Andreopoulos B."/>
            <person name="Baker S."/>
            <person name="Barry K."/>
            <person name="Bills G."/>
            <person name="Bluhm B."/>
            <person name="Cannon C."/>
            <person name="Castanera R."/>
            <person name="Culley D."/>
            <person name="Daum C."/>
            <person name="Ezra D."/>
            <person name="Gonzalez J."/>
            <person name="Henrissat B."/>
            <person name="Kuo A."/>
            <person name="Liang C."/>
            <person name="Lipzen A."/>
            <person name="Lutzoni F."/>
            <person name="Magnuson J."/>
            <person name="Mondo S."/>
            <person name="Nolan M."/>
            <person name="Ohm R."/>
            <person name="Pangilinan J."/>
            <person name="Park H.-J."/>
            <person name="Ramirez L."/>
            <person name="Alfaro M."/>
            <person name="Sun H."/>
            <person name="Tritt A."/>
            <person name="Yoshinaga Y."/>
            <person name="Zwiers L.-H."/>
            <person name="Turgeon B."/>
            <person name="Goodwin S."/>
            <person name="Spatafora J."/>
            <person name="Crous P."/>
            <person name="Grigoriev I."/>
        </authorList>
    </citation>
    <scope>NUCLEOTIDE SEQUENCE</scope>
    <source>
        <strain evidence="4">CBS 121167</strain>
    </source>
</reference>
<dbReference type="PANTHER" id="PTHR23041">
    <property type="entry name" value="RING FINGER DOMAIN-CONTAINING"/>
    <property type="match status" value="1"/>
</dbReference>
<dbReference type="SMART" id="SM00184">
    <property type="entry name" value="RING"/>
    <property type="match status" value="1"/>
</dbReference>
<name>A0A6A6B380_9PEZI</name>
<accession>A0A6A6B380</accession>
<proteinExistence type="predicted"/>
<dbReference type="OrthoDB" id="2849579at2759"/>
<sequence length="421" mass="48047">MDFERIPRYPRIFMHPAGRSRNLAYMMILYMLPVRYIPYVGDIIQLMERTRSGPLTEVPPSYPDEITMPSYISGERQLPTRGRQLPQTALQFTETDLDRAATNEAIDRILQPITESHATTMAARIIDRLEYLIENHLEIYGVPTSFTAGRKIIACFLILFGLERAFRDPIGESLLSIWIYIPLARAIHLGRRYGIIIEEEIEAPPRRPEAEVEAEEAAPSQTHRSHARSISNIATAAEPQPRRRRRVITDEEMETFFDADDPLATGYDITRRHLDSDEDDIIIEVSEDSADDEEEESSSDSDSEEEEEVAYGYYDEDIDLDDESDDDIRDMWGEWELEVQEREDEDAPPLPPLDVGKWLVDEDGDSDVDMGDAEEQICAICQEVPTGGVVVTDCGHLFCREELQRWVDGSRSCPACRGVLE</sequence>
<dbReference type="InterPro" id="IPR013083">
    <property type="entry name" value="Znf_RING/FYVE/PHD"/>
</dbReference>
<keyword evidence="1" id="KW-0862">Zinc</keyword>
<feature type="domain" description="RING-type" evidence="3">
    <location>
        <begin position="378"/>
        <end position="417"/>
    </location>
</feature>
<feature type="region of interest" description="Disordered" evidence="2">
    <location>
        <begin position="285"/>
        <end position="314"/>
    </location>
</feature>
<dbReference type="Proteomes" id="UP000799438">
    <property type="component" value="Unassembled WGS sequence"/>
</dbReference>
<dbReference type="GO" id="GO:0008270">
    <property type="term" value="F:zinc ion binding"/>
    <property type="evidence" value="ECO:0007669"/>
    <property type="project" value="UniProtKB-KW"/>
</dbReference>
<feature type="region of interest" description="Disordered" evidence="2">
    <location>
        <begin position="204"/>
        <end position="251"/>
    </location>
</feature>
<keyword evidence="1" id="KW-0863">Zinc-finger</keyword>
<dbReference type="GeneID" id="54302806"/>
<dbReference type="InterPro" id="IPR047134">
    <property type="entry name" value="RNF4"/>
</dbReference>
<dbReference type="PROSITE" id="PS50089">
    <property type="entry name" value="ZF_RING_2"/>
    <property type="match status" value="1"/>
</dbReference>
<dbReference type="EMBL" id="ML995499">
    <property type="protein sequence ID" value="KAF2137833.1"/>
    <property type="molecule type" value="Genomic_DNA"/>
</dbReference>
<keyword evidence="5" id="KW-1185">Reference proteome</keyword>
<evidence type="ECO:0000256" key="2">
    <source>
        <dbReference type="SAM" id="MobiDB-lite"/>
    </source>
</evidence>
<evidence type="ECO:0000313" key="4">
    <source>
        <dbReference type="EMBL" id="KAF2137833.1"/>
    </source>
</evidence>
<organism evidence="4 5">
    <name type="scientific">Aplosporella prunicola CBS 121167</name>
    <dbReference type="NCBI Taxonomy" id="1176127"/>
    <lineage>
        <taxon>Eukaryota</taxon>
        <taxon>Fungi</taxon>
        <taxon>Dikarya</taxon>
        <taxon>Ascomycota</taxon>
        <taxon>Pezizomycotina</taxon>
        <taxon>Dothideomycetes</taxon>
        <taxon>Dothideomycetes incertae sedis</taxon>
        <taxon>Botryosphaeriales</taxon>
        <taxon>Aplosporellaceae</taxon>
        <taxon>Aplosporella</taxon>
    </lineage>
</organism>
<dbReference type="Gene3D" id="3.30.40.10">
    <property type="entry name" value="Zinc/RING finger domain, C3HC4 (zinc finger)"/>
    <property type="match status" value="1"/>
</dbReference>
<dbReference type="AlphaFoldDB" id="A0A6A6B380"/>
<dbReference type="InterPro" id="IPR001841">
    <property type="entry name" value="Znf_RING"/>
</dbReference>